<dbReference type="OrthoDB" id="3724345at2759"/>
<evidence type="ECO:0000313" key="2">
    <source>
        <dbReference type="Proteomes" id="UP000070501"/>
    </source>
</evidence>
<dbReference type="PANTHER" id="PTHR36922:SF1">
    <property type="entry name" value="DUF1993 DOMAIN-CONTAINING PROTEIN"/>
    <property type="match status" value="1"/>
</dbReference>
<dbReference type="STRING" id="196109.A0A136IYP3"/>
<keyword evidence="2" id="KW-1185">Reference proteome</keyword>
<protein>
    <recommendedName>
        <fullName evidence="3">DUF1993 domain-containing protein</fullName>
    </recommendedName>
</protein>
<proteinExistence type="predicted"/>
<dbReference type="InParanoid" id="A0A136IYP3"/>
<accession>A0A136IYP3</accession>
<dbReference type="EMBL" id="KQ964253">
    <property type="protein sequence ID" value="KXJ90031.1"/>
    <property type="molecule type" value="Genomic_DNA"/>
</dbReference>
<organism evidence="1 2">
    <name type="scientific">Microdochium bolleyi</name>
    <dbReference type="NCBI Taxonomy" id="196109"/>
    <lineage>
        <taxon>Eukaryota</taxon>
        <taxon>Fungi</taxon>
        <taxon>Dikarya</taxon>
        <taxon>Ascomycota</taxon>
        <taxon>Pezizomycotina</taxon>
        <taxon>Sordariomycetes</taxon>
        <taxon>Xylariomycetidae</taxon>
        <taxon>Xylariales</taxon>
        <taxon>Microdochiaceae</taxon>
        <taxon>Microdochium</taxon>
    </lineage>
</organism>
<evidence type="ECO:0008006" key="3">
    <source>
        <dbReference type="Google" id="ProtNLM"/>
    </source>
</evidence>
<dbReference type="PANTHER" id="PTHR36922">
    <property type="entry name" value="BLL2446 PROTEIN"/>
    <property type="match status" value="1"/>
</dbReference>
<dbReference type="AlphaFoldDB" id="A0A136IYP3"/>
<dbReference type="InterPro" id="IPR034660">
    <property type="entry name" value="DinB/YfiT-like"/>
</dbReference>
<sequence length="214" mass="22768">MATSSTPAVTFHDLAYLPLLRTVKTAIHITTKAQQHVAAHPDGISEADLVTARLVDDMYPFHEQLFQLRKNVSQTLARLRDGGRSPAVDPVRAENVTTFAQCLAYLHDAIGELTAAAGADSSAAGSLFADSQAAATIKVEYGPLAVEVTGKQLVEGMMLPNAYFHLTTAYGILRSRGVPVGKADYMGAFFSDFVDMEKVKAASAQLAAAKAKGQ</sequence>
<dbReference type="Proteomes" id="UP000070501">
    <property type="component" value="Unassembled WGS sequence"/>
</dbReference>
<gene>
    <name evidence="1" type="ORF">Micbo1qcDRAFT_164543</name>
</gene>
<reference evidence="2" key="1">
    <citation type="submission" date="2016-02" db="EMBL/GenBank/DDBJ databases">
        <title>Draft genome sequence of Microdochium bolleyi, a fungal endophyte of beachgrass.</title>
        <authorList>
            <consortium name="DOE Joint Genome Institute"/>
            <person name="David A.S."/>
            <person name="May G."/>
            <person name="Haridas S."/>
            <person name="Lim J."/>
            <person name="Wang M."/>
            <person name="Labutti K."/>
            <person name="Lipzen A."/>
            <person name="Barry K."/>
            <person name="Grigoriev I.V."/>
        </authorList>
    </citation>
    <scope>NUCLEOTIDE SEQUENCE [LARGE SCALE GENOMIC DNA]</scope>
    <source>
        <strain evidence="2">J235TASD1</strain>
    </source>
</reference>
<dbReference type="Gene3D" id="1.20.120.450">
    <property type="entry name" value="dinb family like domain"/>
    <property type="match status" value="1"/>
</dbReference>
<evidence type="ECO:0000313" key="1">
    <source>
        <dbReference type="EMBL" id="KXJ90031.1"/>
    </source>
</evidence>
<name>A0A136IYP3_9PEZI</name>
<dbReference type="InterPro" id="IPR018531">
    <property type="entry name" value="DUF1993"/>
</dbReference>
<dbReference type="SUPFAM" id="SSF109854">
    <property type="entry name" value="DinB/YfiT-like putative metalloenzymes"/>
    <property type="match status" value="1"/>
</dbReference>
<dbReference type="Pfam" id="PF09351">
    <property type="entry name" value="DUF1993"/>
    <property type="match status" value="1"/>
</dbReference>